<dbReference type="STRING" id="257708.RGI145_08175"/>
<dbReference type="PROSITE" id="PS51318">
    <property type="entry name" value="TAT"/>
    <property type="match status" value="1"/>
</dbReference>
<dbReference type="GO" id="GO:0015833">
    <property type="term" value="P:peptide transport"/>
    <property type="evidence" value="ECO:0007669"/>
    <property type="project" value="TreeGrafter"/>
</dbReference>
<dbReference type="RefSeq" id="WP_075797970.1">
    <property type="nucleotide sequence ID" value="NZ_CP015583.1"/>
</dbReference>
<dbReference type="Pfam" id="PF00496">
    <property type="entry name" value="SBP_bac_5"/>
    <property type="match status" value="1"/>
</dbReference>
<dbReference type="Gene3D" id="3.10.105.10">
    <property type="entry name" value="Dipeptide-binding Protein, Domain 3"/>
    <property type="match status" value="1"/>
</dbReference>
<dbReference type="CDD" id="cd08502">
    <property type="entry name" value="PBP2_NikA_DppA_OppA_like_16"/>
    <property type="match status" value="1"/>
</dbReference>
<name>A0A1L7AE55_9PROT</name>
<comment type="subcellular location">
    <subcellularLocation>
        <location evidence="1">Periplasm</location>
    </subcellularLocation>
</comment>
<evidence type="ECO:0000256" key="2">
    <source>
        <dbReference type="ARBA" id="ARBA00005695"/>
    </source>
</evidence>
<dbReference type="AlphaFoldDB" id="A0A1L7AE55"/>
<reference evidence="6" key="3">
    <citation type="submission" date="2023-09" db="EMBL/GenBank/DDBJ databases">
        <authorList>
            <person name="Schober I."/>
            <person name="Bunk B."/>
        </authorList>
    </citation>
    <scope>NUCLEOTIDE SEQUENCE</scope>
    <source>
        <strain evidence="6">DSM 103800</strain>
    </source>
</reference>
<dbReference type="Proteomes" id="UP001258945">
    <property type="component" value="Unassembled WGS sequence"/>
</dbReference>
<dbReference type="InterPro" id="IPR000914">
    <property type="entry name" value="SBP_5_dom"/>
</dbReference>
<keyword evidence="8" id="KW-1185">Reference proteome</keyword>
<organism evidence="5 7">
    <name type="scientific">Roseomonas gilardii</name>
    <dbReference type="NCBI Taxonomy" id="257708"/>
    <lineage>
        <taxon>Bacteria</taxon>
        <taxon>Pseudomonadati</taxon>
        <taxon>Pseudomonadota</taxon>
        <taxon>Alphaproteobacteria</taxon>
        <taxon>Acetobacterales</taxon>
        <taxon>Roseomonadaceae</taxon>
        <taxon>Roseomonas</taxon>
    </lineage>
</organism>
<reference evidence="5 7" key="1">
    <citation type="submission" date="2016-05" db="EMBL/GenBank/DDBJ databases">
        <title>Complete Genome and Methylome Analysis of Psychrotrophic Bacterial Isolates from Antarctic Lake Untersee.</title>
        <authorList>
            <person name="Fomenkov A."/>
            <person name="Akimov V.N."/>
            <person name="Vasilyeva L.V."/>
            <person name="Andersen D."/>
            <person name="Vincze T."/>
            <person name="Roberts R.J."/>
        </authorList>
    </citation>
    <scope>NUCLEOTIDE SEQUENCE [LARGE SCALE GENOMIC DNA]</scope>
    <source>
        <strain evidence="5 7">U14-5</strain>
    </source>
</reference>
<evidence type="ECO:0000256" key="3">
    <source>
        <dbReference type="ARBA" id="ARBA00022729"/>
    </source>
</evidence>
<comment type="similarity">
    <text evidence="2">Belongs to the bacterial solute-binding protein 5 family.</text>
</comment>
<gene>
    <name evidence="5" type="ORF">RGI145_08175</name>
    <name evidence="6" type="ORF">RQ831_09385</name>
</gene>
<dbReference type="EMBL" id="CP015583">
    <property type="protein sequence ID" value="APT57074.1"/>
    <property type="molecule type" value="Genomic_DNA"/>
</dbReference>
<evidence type="ECO:0000313" key="8">
    <source>
        <dbReference type="Proteomes" id="UP001258945"/>
    </source>
</evidence>
<feature type="domain" description="Solute-binding protein family 5" evidence="4">
    <location>
        <begin position="76"/>
        <end position="435"/>
    </location>
</feature>
<dbReference type="SUPFAM" id="SSF53850">
    <property type="entry name" value="Periplasmic binding protein-like II"/>
    <property type="match status" value="1"/>
</dbReference>
<evidence type="ECO:0000259" key="4">
    <source>
        <dbReference type="Pfam" id="PF00496"/>
    </source>
</evidence>
<dbReference type="Gene3D" id="3.40.190.10">
    <property type="entry name" value="Periplasmic binding protein-like II"/>
    <property type="match status" value="1"/>
</dbReference>
<dbReference type="KEGG" id="rgi:RGI145_08175"/>
<dbReference type="PANTHER" id="PTHR30290:SF38">
    <property type="entry name" value="D,D-DIPEPTIDE-BINDING PERIPLASMIC PROTEIN DDPA-RELATED"/>
    <property type="match status" value="1"/>
</dbReference>
<evidence type="ECO:0000313" key="5">
    <source>
        <dbReference type="EMBL" id="APT57074.1"/>
    </source>
</evidence>
<dbReference type="Proteomes" id="UP000185494">
    <property type="component" value="Chromosome 1"/>
</dbReference>
<evidence type="ECO:0000313" key="7">
    <source>
        <dbReference type="Proteomes" id="UP000185494"/>
    </source>
</evidence>
<dbReference type="EMBL" id="JAVVDO010000012">
    <property type="protein sequence ID" value="MDT8331265.1"/>
    <property type="molecule type" value="Genomic_DNA"/>
</dbReference>
<evidence type="ECO:0000313" key="6">
    <source>
        <dbReference type="EMBL" id="MDT8331265.1"/>
    </source>
</evidence>
<dbReference type="InterPro" id="IPR006311">
    <property type="entry name" value="TAT_signal"/>
</dbReference>
<dbReference type="InterPro" id="IPR039424">
    <property type="entry name" value="SBP_5"/>
</dbReference>
<sequence length="533" mass="58501">MQRRDLLKGTGAVMATAMLAMPRIARAQGSGGGGTLRFVPQADLPNLDAVAGTQLVVRNGALMVFDMLYGLGADLQPKPQMCEGHEVADGFRTWTFRLRPGLKFHDGEPVRSADVVASVNRWMARDTMGQMIKARLDALEAVDDRTFRFRLNKPFPKLLFALGKSNTPLLVIMPERIAKTDPFQQIKDYVGSGPFRFKRDEWMAGSKAVFERNPDYQPREEPSDWLAGGKKVLLDRVEWMTMPDPGTAAGALQSGEIDWWENPIADLVPVLKGVRGLSVEIADPLGNIGAMRINHLQPPFDDVRVRHALQMAVDQEDYMRAIVGDDEALWKRLPSFFTPGTPLYTEAGAERLKGPRQIEAARKLIAEAGHAGARVTMLVASDVPITKAQGDVTAEVLKKLGFQVDYQALDWGTVGSRRTSKAPPSQGGWNIFFSWHSGVDCINPAPYKGVDASGDGAWFGWPKSDKVQADIARWFDAPDLAAEKQAMDAINAGSMDLVTYVPTGFFLGYSAWRGGLKGVAKAPFPLFWGVSKA</sequence>
<reference evidence="6 8" key="2">
    <citation type="journal article" date="2019" name="Microb. Pathog.">
        <title>Comparison of VITEK 2, MALDI-TOF MS, 16S rRNA gene sequencing, and whole-genome sequencing for identification of Roseomonas mucosa.</title>
        <authorList>
            <person name="Rudolph W.W."/>
            <person name="Gunzer F."/>
            <person name="Trauth M."/>
            <person name="Bunk B."/>
            <person name="Bigge R."/>
            <person name="Schrottner P."/>
        </authorList>
    </citation>
    <scope>NUCLEOTIDE SEQUENCE [LARGE SCALE GENOMIC DNA]</scope>
    <source>
        <strain evidence="6 8">DSM 103800</strain>
    </source>
</reference>
<protein>
    <submittedName>
        <fullName evidence="5">ABC transporter substrate-binding protein</fullName>
    </submittedName>
</protein>
<dbReference type="GO" id="GO:1904680">
    <property type="term" value="F:peptide transmembrane transporter activity"/>
    <property type="evidence" value="ECO:0007669"/>
    <property type="project" value="TreeGrafter"/>
</dbReference>
<dbReference type="eggNOG" id="COG0747">
    <property type="taxonomic scope" value="Bacteria"/>
</dbReference>
<keyword evidence="3" id="KW-0732">Signal</keyword>
<dbReference type="PANTHER" id="PTHR30290">
    <property type="entry name" value="PERIPLASMIC BINDING COMPONENT OF ABC TRANSPORTER"/>
    <property type="match status" value="1"/>
</dbReference>
<accession>A0A1L7AE55</accession>
<evidence type="ECO:0000256" key="1">
    <source>
        <dbReference type="ARBA" id="ARBA00004418"/>
    </source>
</evidence>
<proteinExistence type="inferred from homology"/>